<dbReference type="CDD" id="cd06261">
    <property type="entry name" value="TM_PBP2"/>
    <property type="match status" value="1"/>
</dbReference>
<keyword evidence="2" id="KW-0813">Transport</keyword>
<feature type="transmembrane region" description="Helical" evidence="8">
    <location>
        <begin position="316"/>
        <end position="341"/>
    </location>
</feature>
<dbReference type="Proteomes" id="UP000317909">
    <property type="component" value="Chromosome"/>
</dbReference>
<feature type="domain" description="ABC transmembrane type-1" evidence="9">
    <location>
        <begin position="23"/>
        <end position="229"/>
    </location>
</feature>
<evidence type="ECO:0000256" key="2">
    <source>
        <dbReference type="ARBA" id="ARBA00022448"/>
    </source>
</evidence>
<keyword evidence="3" id="KW-1003">Cell membrane</keyword>
<evidence type="ECO:0000259" key="9">
    <source>
        <dbReference type="PROSITE" id="PS50928"/>
    </source>
</evidence>
<protein>
    <submittedName>
        <fullName evidence="10">Spermidine/putrescine ABC transporter membrane protein</fullName>
    </submittedName>
</protein>
<feature type="transmembrane region" description="Helical" evidence="8">
    <location>
        <begin position="390"/>
        <end position="412"/>
    </location>
</feature>
<dbReference type="AlphaFoldDB" id="A0A517TT34"/>
<feature type="transmembrane region" description="Helical" evidence="8">
    <location>
        <begin position="29"/>
        <end position="49"/>
    </location>
</feature>
<sequence length="537" mass="56930">MQALLVVIIALALLASSRLQGLLLNTALLSIGTLAIALPLGAIFGLAIAKIDLPGFRALAWLLAALLFVPLYVQATAWSGAFGTGGWLTQWLAGETYASPWLAGWRGAIWIHAMGAIPWIALLGAASLRTVERRLEEESLLDASPPAVLVHVSLPRGAGGFWAGAIWVVIVCATEIAVTDLFQIRTFAEEIYTEATLGPLGALPDGLLSSDLAVGVAIIAAVVGVALLLTLPWLPMAATVAVEQPWKWRPRPAARWWIAGSIWLLAGLMLAPPLASLIWKSGIAVAQHDGGFKRSWSLAKAVAMVAHSPWEHRREWGWSLMIGVMAMAATTSLGILLAWLAGRPRWGWGLAAAVTLAIAVPAPLWGVWAIDLLNHPPNSVWAPLTVLYDRTLFAPAALQTIRALPIVGLWLWSQLASVPRDLLEAARSEGAGPVARLYRVALPLRRWSVAAGAGMALVLAMGELSASLLVLPPGVTTISVRIFQLLHYGVDDRVAALALSVFAAMTALAALTAVVVAGRRRHAPAAIGSETDFTASQ</sequence>
<keyword evidence="11" id="KW-1185">Reference proteome</keyword>
<dbReference type="GO" id="GO:0055085">
    <property type="term" value="P:transmembrane transport"/>
    <property type="evidence" value="ECO:0007669"/>
    <property type="project" value="InterPro"/>
</dbReference>
<dbReference type="PANTHER" id="PTHR43357">
    <property type="entry name" value="INNER MEMBRANE ABC TRANSPORTER PERMEASE PROTEIN YDCV"/>
    <property type="match status" value="1"/>
</dbReference>
<dbReference type="EMBL" id="CP036339">
    <property type="protein sequence ID" value="QDT71523.1"/>
    <property type="molecule type" value="Genomic_DNA"/>
</dbReference>
<keyword evidence="4" id="KW-0997">Cell inner membrane</keyword>
<dbReference type="PANTHER" id="PTHR43357:SF3">
    <property type="entry name" value="FE(3+)-TRANSPORT SYSTEM PERMEASE PROTEIN FBPB 2"/>
    <property type="match status" value="1"/>
</dbReference>
<reference evidence="10 11" key="1">
    <citation type="submission" date="2019-02" db="EMBL/GenBank/DDBJ databases">
        <title>Deep-cultivation of Planctomycetes and their phenomic and genomic characterization uncovers novel biology.</title>
        <authorList>
            <person name="Wiegand S."/>
            <person name="Jogler M."/>
            <person name="Boedeker C."/>
            <person name="Pinto D."/>
            <person name="Vollmers J."/>
            <person name="Rivas-Marin E."/>
            <person name="Kohn T."/>
            <person name="Peeters S.H."/>
            <person name="Heuer A."/>
            <person name="Rast P."/>
            <person name="Oberbeckmann S."/>
            <person name="Bunk B."/>
            <person name="Jeske O."/>
            <person name="Meyerdierks A."/>
            <person name="Storesund J.E."/>
            <person name="Kallscheuer N."/>
            <person name="Luecker S."/>
            <person name="Lage O.M."/>
            <person name="Pohl T."/>
            <person name="Merkel B.J."/>
            <person name="Hornburger P."/>
            <person name="Mueller R.-W."/>
            <person name="Bruemmer F."/>
            <person name="Labrenz M."/>
            <person name="Spormann A.M."/>
            <person name="Op den Camp H."/>
            <person name="Overmann J."/>
            <person name="Amann R."/>
            <person name="Jetten M.S.M."/>
            <person name="Mascher T."/>
            <person name="Medema M.H."/>
            <person name="Devos D.P."/>
            <person name="Kaster A.-K."/>
            <person name="Ovreas L."/>
            <person name="Rohde M."/>
            <person name="Galperin M.Y."/>
            <person name="Jogler C."/>
        </authorList>
    </citation>
    <scope>NUCLEOTIDE SEQUENCE [LARGE SCALE GENOMIC DNA]</scope>
    <source>
        <strain evidence="10 11">I41</strain>
    </source>
</reference>
<evidence type="ECO:0000256" key="6">
    <source>
        <dbReference type="ARBA" id="ARBA00022989"/>
    </source>
</evidence>
<evidence type="ECO:0000313" key="11">
    <source>
        <dbReference type="Proteomes" id="UP000317909"/>
    </source>
</evidence>
<evidence type="ECO:0000313" key="10">
    <source>
        <dbReference type="EMBL" id="QDT71523.1"/>
    </source>
</evidence>
<feature type="transmembrane region" description="Helical" evidence="8">
    <location>
        <begin position="254"/>
        <end position="279"/>
    </location>
</feature>
<keyword evidence="5 8" id="KW-0812">Transmembrane</keyword>
<feature type="transmembrane region" description="Helical" evidence="8">
    <location>
        <begin position="348"/>
        <end position="370"/>
    </location>
</feature>
<feature type="transmembrane region" description="Helical" evidence="8">
    <location>
        <begin position="61"/>
        <end position="88"/>
    </location>
</feature>
<feature type="transmembrane region" description="Helical" evidence="8">
    <location>
        <begin position="212"/>
        <end position="234"/>
    </location>
</feature>
<evidence type="ECO:0000256" key="4">
    <source>
        <dbReference type="ARBA" id="ARBA00022519"/>
    </source>
</evidence>
<evidence type="ECO:0000256" key="8">
    <source>
        <dbReference type="SAM" id="Phobius"/>
    </source>
</evidence>
<dbReference type="InterPro" id="IPR035906">
    <property type="entry name" value="MetI-like_sf"/>
</dbReference>
<dbReference type="KEGG" id="llh:I41_06810"/>
<accession>A0A517TT34</accession>
<gene>
    <name evidence="10" type="ORF">I41_06810</name>
</gene>
<feature type="transmembrane region" description="Helical" evidence="8">
    <location>
        <begin position="108"/>
        <end position="128"/>
    </location>
</feature>
<dbReference type="SUPFAM" id="SSF161098">
    <property type="entry name" value="MetI-like"/>
    <property type="match status" value="2"/>
</dbReference>
<dbReference type="GO" id="GO:0005886">
    <property type="term" value="C:plasma membrane"/>
    <property type="evidence" value="ECO:0007669"/>
    <property type="project" value="UniProtKB-SubCell"/>
</dbReference>
<keyword evidence="6 8" id="KW-1133">Transmembrane helix</keyword>
<name>A0A517TT34_9BACT</name>
<evidence type="ECO:0000256" key="5">
    <source>
        <dbReference type="ARBA" id="ARBA00022692"/>
    </source>
</evidence>
<keyword evidence="7 8" id="KW-0472">Membrane</keyword>
<dbReference type="Gene3D" id="1.10.3720.10">
    <property type="entry name" value="MetI-like"/>
    <property type="match status" value="2"/>
</dbReference>
<dbReference type="InterPro" id="IPR000515">
    <property type="entry name" value="MetI-like"/>
</dbReference>
<evidence type="ECO:0000256" key="3">
    <source>
        <dbReference type="ARBA" id="ARBA00022475"/>
    </source>
</evidence>
<comment type="subcellular location">
    <subcellularLocation>
        <location evidence="1">Cell inner membrane</location>
        <topology evidence="1">Multi-pass membrane protein</topology>
    </subcellularLocation>
</comment>
<feature type="transmembrane region" description="Helical" evidence="8">
    <location>
        <begin position="449"/>
        <end position="474"/>
    </location>
</feature>
<feature type="domain" description="ABC transmembrane type-1" evidence="9">
    <location>
        <begin position="316"/>
        <end position="512"/>
    </location>
</feature>
<dbReference type="PROSITE" id="PS50928">
    <property type="entry name" value="ABC_TM1"/>
    <property type="match status" value="2"/>
</dbReference>
<evidence type="ECO:0000256" key="7">
    <source>
        <dbReference type="ARBA" id="ARBA00023136"/>
    </source>
</evidence>
<proteinExistence type="predicted"/>
<organism evidence="10 11">
    <name type="scientific">Lacipirellula limnantheis</name>
    <dbReference type="NCBI Taxonomy" id="2528024"/>
    <lineage>
        <taxon>Bacteria</taxon>
        <taxon>Pseudomonadati</taxon>
        <taxon>Planctomycetota</taxon>
        <taxon>Planctomycetia</taxon>
        <taxon>Pirellulales</taxon>
        <taxon>Lacipirellulaceae</taxon>
        <taxon>Lacipirellula</taxon>
    </lineage>
</organism>
<feature type="transmembrane region" description="Helical" evidence="8">
    <location>
        <begin position="494"/>
        <end position="517"/>
    </location>
</feature>
<evidence type="ECO:0000256" key="1">
    <source>
        <dbReference type="ARBA" id="ARBA00004429"/>
    </source>
</evidence>